<accession>A0A151X2L4</accession>
<gene>
    <name evidence="1" type="ORF">ALC60_06458</name>
</gene>
<dbReference type="Proteomes" id="UP000075809">
    <property type="component" value="Unassembled WGS sequence"/>
</dbReference>
<sequence length="69" mass="8313">MHELHTHARARARVRVCVELGLENVDCQVRRRLDEYFADHSLAIRRFHKSMLYICTCTCVRKKKKKKKE</sequence>
<organism evidence="1 2">
    <name type="scientific">Mycetomoellerius zeteki</name>
    <dbReference type="NCBI Taxonomy" id="64791"/>
    <lineage>
        <taxon>Eukaryota</taxon>
        <taxon>Metazoa</taxon>
        <taxon>Ecdysozoa</taxon>
        <taxon>Arthropoda</taxon>
        <taxon>Hexapoda</taxon>
        <taxon>Insecta</taxon>
        <taxon>Pterygota</taxon>
        <taxon>Neoptera</taxon>
        <taxon>Endopterygota</taxon>
        <taxon>Hymenoptera</taxon>
        <taxon>Apocrita</taxon>
        <taxon>Aculeata</taxon>
        <taxon>Formicoidea</taxon>
        <taxon>Formicidae</taxon>
        <taxon>Myrmicinae</taxon>
        <taxon>Mycetomoellerius</taxon>
    </lineage>
</organism>
<evidence type="ECO:0000313" key="1">
    <source>
        <dbReference type="EMBL" id="KYQ54651.1"/>
    </source>
</evidence>
<protein>
    <submittedName>
        <fullName evidence="1">Uncharacterized protein</fullName>
    </submittedName>
</protein>
<dbReference type="AlphaFoldDB" id="A0A151X2L4"/>
<evidence type="ECO:0000313" key="2">
    <source>
        <dbReference type="Proteomes" id="UP000075809"/>
    </source>
</evidence>
<proteinExistence type="predicted"/>
<name>A0A151X2L4_9HYME</name>
<keyword evidence="2" id="KW-1185">Reference proteome</keyword>
<dbReference type="EMBL" id="KQ982576">
    <property type="protein sequence ID" value="KYQ54651.1"/>
    <property type="molecule type" value="Genomic_DNA"/>
</dbReference>
<reference evidence="1 2" key="1">
    <citation type="submission" date="2015-09" db="EMBL/GenBank/DDBJ databases">
        <title>Trachymyrmex zeteki WGS genome.</title>
        <authorList>
            <person name="Nygaard S."/>
            <person name="Hu H."/>
            <person name="Boomsma J."/>
            <person name="Zhang G."/>
        </authorList>
    </citation>
    <scope>NUCLEOTIDE SEQUENCE [LARGE SCALE GENOMIC DNA]</scope>
    <source>
        <strain evidence="1">Tzet28-1</strain>
        <tissue evidence="1">Whole body</tissue>
    </source>
</reference>